<proteinExistence type="predicted"/>
<evidence type="ECO:0000313" key="1">
    <source>
        <dbReference type="EMBL" id="TFD92591.1"/>
    </source>
</evidence>
<comment type="caution">
    <text evidence="1">The sequence shown here is derived from an EMBL/GenBank/DDBJ whole genome shotgun (WGS) entry which is preliminary data.</text>
</comment>
<sequence length="62" mass="6880">MKIQVLTSPKTIEAVNCILGKAIDKLMDNGKLAKAMGLTARDLVKSEQFRKRMLQSYLKGGK</sequence>
<dbReference type="EMBL" id="SOML01000017">
    <property type="protein sequence ID" value="TFD92591.1"/>
    <property type="molecule type" value="Genomic_DNA"/>
</dbReference>
<name>A0A4Y8KVY8_9BACT</name>
<evidence type="ECO:0000313" key="2">
    <source>
        <dbReference type="Proteomes" id="UP000297861"/>
    </source>
</evidence>
<dbReference type="Proteomes" id="UP000297861">
    <property type="component" value="Unassembled WGS sequence"/>
</dbReference>
<gene>
    <name evidence="1" type="ORF">E2605_18705</name>
</gene>
<dbReference type="RefSeq" id="WP_134437548.1">
    <property type="nucleotide sequence ID" value="NZ_SOML01000017.1"/>
</dbReference>
<organism evidence="1 2">
    <name type="scientific">Dysgonomonas capnocytophagoides</name>
    <dbReference type="NCBI Taxonomy" id="45254"/>
    <lineage>
        <taxon>Bacteria</taxon>
        <taxon>Pseudomonadati</taxon>
        <taxon>Bacteroidota</taxon>
        <taxon>Bacteroidia</taxon>
        <taxon>Bacteroidales</taxon>
        <taxon>Dysgonomonadaceae</taxon>
        <taxon>Dysgonomonas</taxon>
    </lineage>
</organism>
<protein>
    <submittedName>
        <fullName evidence="1">Uncharacterized protein</fullName>
    </submittedName>
</protein>
<dbReference type="AlphaFoldDB" id="A0A4Y8KVY8"/>
<reference evidence="1 2" key="1">
    <citation type="submission" date="2019-03" db="EMBL/GenBank/DDBJ databases">
        <title>San Antonio Military Medical Center submission to MRSN (WRAIR), pending publication.</title>
        <authorList>
            <person name="Blyth D.M."/>
            <person name="Mccarthy S.L."/>
            <person name="Schall S.E."/>
            <person name="Stam J.A."/>
            <person name="Ong A.C."/>
            <person name="Mcgann P.T."/>
        </authorList>
    </citation>
    <scope>NUCLEOTIDE SEQUENCE [LARGE SCALE GENOMIC DNA]</scope>
    <source>
        <strain evidence="1 2">MRSN571793</strain>
    </source>
</reference>
<accession>A0A4Y8KVY8</accession>
<keyword evidence="2" id="KW-1185">Reference proteome</keyword>